<dbReference type="AlphaFoldDB" id="A0A0N0C4V5"/>
<dbReference type="Gene3D" id="2.130.10.10">
    <property type="entry name" value="YVTN repeat-like/Quinoprotein amine dehydrogenase"/>
    <property type="match status" value="1"/>
</dbReference>
<reference evidence="1 2" key="1">
    <citation type="submission" date="2015-08" db="EMBL/GenBank/DDBJ databases">
        <title>Draft genome sequence of cellulolytic and xylanolytic Paenibacillus sp. A59, isolated from a decaying forest soil from Patagonia, Argentina.</title>
        <authorList>
            <person name="Ghio S."/>
            <person name="Caceres A.M."/>
            <person name="Talia P."/>
            <person name="Grasso D."/>
            <person name="Campos E."/>
        </authorList>
    </citation>
    <scope>NUCLEOTIDE SEQUENCE [LARGE SCALE GENOMIC DNA]</scope>
    <source>
        <strain evidence="1 2">A59</strain>
    </source>
</reference>
<dbReference type="OrthoDB" id="267093at2"/>
<sequence>MSWLKEDIAETWRSEGKRYAKDVNAFVRRGMAGEQMDESELEADGRASISTEVWNMVKQANLQGDLERLRLELPAATWPLNENFQSSMQAVRVVGYLDAETIVFTIGTFTENGCVYTADQDGWLPFSEYTFAGCSPDGVDYALAGSEGIRIIRQPDRHLVGQEIAVYRWEDIQSSIQKALPRIESLADCEHPERTLEGLIPFNDGKSVLIFSNYGIYLLEQDQVSLLHPDLAEIEEYELEDTQIDMGHAAVSRDGRWIAYGSQVSNHMVLDRKQNKTYSLYPESSYPHYAVFTTDSSKVWFNACHFYNGATIQVQLETIDSNESKEDWPVMDENARVYAAVETDAGMVLGDAYGYLYCVNVDGKEVWRHCVGSTIYSLASSPDQSKLAVGTFGGMLHVLDLHSQEMDKYGIGTGTIRELERYVLWRGEEPVRW</sequence>
<dbReference type="Proteomes" id="UP000037688">
    <property type="component" value="Unassembled WGS sequence"/>
</dbReference>
<organism evidence="1 2">
    <name type="scientific">Paenibacillus xylanivorans</name>
    <dbReference type="NCBI Taxonomy" id="1705561"/>
    <lineage>
        <taxon>Bacteria</taxon>
        <taxon>Bacillati</taxon>
        <taxon>Bacillota</taxon>
        <taxon>Bacilli</taxon>
        <taxon>Bacillales</taxon>
        <taxon>Paenibacillaceae</taxon>
        <taxon>Paenibacillus</taxon>
    </lineage>
</organism>
<name>A0A0N0C4V5_9BACL</name>
<proteinExistence type="predicted"/>
<accession>A0A0N0C4V5</accession>
<dbReference type="InterPro" id="IPR015943">
    <property type="entry name" value="WD40/YVTN_repeat-like_dom_sf"/>
</dbReference>
<evidence type="ECO:0000313" key="2">
    <source>
        <dbReference type="Proteomes" id="UP000037688"/>
    </source>
</evidence>
<dbReference type="SUPFAM" id="SSF50969">
    <property type="entry name" value="YVTN repeat-like/Quinoprotein amine dehydrogenase"/>
    <property type="match status" value="1"/>
</dbReference>
<evidence type="ECO:0000313" key="1">
    <source>
        <dbReference type="EMBL" id="KOY16344.1"/>
    </source>
</evidence>
<comment type="caution">
    <text evidence="1">The sequence shown here is derived from an EMBL/GenBank/DDBJ whole genome shotgun (WGS) entry which is preliminary data.</text>
</comment>
<protein>
    <submittedName>
        <fullName evidence="1">Uncharacterized protein</fullName>
    </submittedName>
</protein>
<dbReference type="EMBL" id="LITU01000053">
    <property type="protein sequence ID" value="KOY16344.1"/>
    <property type="molecule type" value="Genomic_DNA"/>
</dbReference>
<dbReference type="PATRIC" id="fig|1705561.3.peg.2006"/>
<dbReference type="RefSeq" id="WP_053780783.1">
    <property type="nucleotide sequence ID" value="NZ_LITU01000053.1"/>
</dbReference>
<gene>
    <name evidence="1" type="ORF">AMS66_10730</name>
</gene>
<keyword evidence="2" id="KW-1185">Reference proteome</keyword>
<dbReference type="InterPro" id="IPR011044">
    <property type="entry name" value="Quino_amine_DH_bsu"/>
</dbReference>